<evidence type="ECO:0000259" key="5">
    <source>
        <dbReference type="PROSITE" id="PS50977"/>
    </source>
</evidence>
<keyword evidence="3" id="KW-0804">Transcription</keyword>
<evidence type="ECO:0000256" key="2">
    <source>
        <dbReference type="ARBA" id="ARBA00023125"/>
    </source>
</evidence>
<dbReference type="Proteomes" id="UP000318126">
    <property type="component" value="Unassembled WGS sequence"/>
</dbReference>
<dbReference type="RefSeq" id="WP_144041053.1">
    <property type="nucleotide sequence ID" value="NZ_BMPL01000017.1"/>
</dbReference>
<gene>
    <name evidence="6" type="ORF">FN961_15290</name>
</gene>
<comment type="caution">
    <text evidence="6">The sequence shown here is derived from an EMBL/GenBank/DDBJ whole genome shotgun (WGS) entry which is preliminary data.</text>
</comment>
<dbReference type="GO" id="GO:0003677">
    <property type="term" value="F:DNA binding"/>
    <property type="evidence" value="ECO:0007669"/>
    <property type="project" value="UniProtKB-UniRule"/>
</dbReference>
<evidence type="ECO:0000256" key="4">
    <source>
        <dbReference type="PROSITE-ProRule" id="PRU00335"/>
    </source>
</evidence>
<evidence type="ECO:0000313" key="6">
    <source>
        <dbReference type="EMBL" id="TRY13397.1"/>
    </source>
</evidence>
<dbReference type="InterPro" id="IPR009057">
    <property type="entry name" value="Homeodomain-like_sf"/>
</dbReference>
<feature type="DNA-binding region" description="H-T-H motif" evidence="4">
    <location>
        <begin position="29"/>
        <end position="48"/>
    </location>
</feature>
<dbReference type="InterPro" id="IPR011075">
    <property type="entry name" value="TetR_C"/>
</dbReference>
<dbReference type="PROSITE" id="PS50977">
    <property type="entry name" value="HTH_TETR_2"/>
    <property type="match status" value="1"/>
</dbReference>
<dbReference type="Pfam" id="PF00440">
    <property type="entry name" value="TetR_N"/>
    <property type="match status" value="1"/>
</dbReference>
<dbReference type="PANTHER" id="PTHR47506:SF6">
    <property type="entry name" value="HTH-TYPE TRANSCRIPTIONAL REPRESSOR NEMR"/>
    <property type="match status" value="1"/>
</dbReference>
<keyword evidence="2 4" id="KW-0238">DNA-binding</keyword>
<accession>A0A553JLS5</accession>
<reference evidence="7" key="1">
    <citation type="submission" date="2019-07" db="EMBL/GenBank/DDBJ databases">
        <title>Shewanella sp. YLB-08 draft genomic sequence.</title>
        <authorList>
            <person name="Yu L."/>
        </authorList>
    </citation>
    <scope>NUCLEOTIDE SEQUENCE [LARGE SCALE GENOMIC DNA]</scope>
    <source>
        <strain evidence="7">JCM 20706</strain>
    </source>
</reference>
<protein>
    <submittedName>
        <fullName evidence="6">TetR/AcrR family transcriptional regulator</fullName>
    </submittedName>
</protein>
<sequence>MKKDTQLTRQHIIDSGYTLISSKGFTNVGLSQILKYADVPKGSFYHYFKSKEQFGEEIISDYFTHYLHSIDELFSTDEGTGLDRLMQYWLRWQINQSDTCENQQCLVVKLSAEVADLSESMRIALDAGSSAVIDRIATCIETGIADGSIAQMHAFDTAEVLYQMWLGASLRNKLSRDPRIIERVLDATKFLLAQPLHIAD</sequence>
<proteinExistence type="predicted"/>
<keyword evidence="7" id="KW-1185">Reference proteome</keyword>
<dbReference type="PANTHER" id="PTHR47506">
    <property type="entry name" value="TRANSCRIPTIONAL REGULATORY PROTEIN"/>
    <property type="match status" value="1"/>
</dbReference>
<feature type="domain" description="HTH tetR-type" evidence="5">
    <location>
        <begin position="6"/>
        <end position="66"/>
    </location>
</feature>
<evidence type="ECO:0000256" key="1">
    <source>
        <dbReference type="ARBA" id="ARBA00023015"/>
    </source>
</evidence>
<dbReference type="EMBL" id="VKGK01000019">
    <property type="protein sequence ID" value="TRY13397.1"/>
    <property type="molecule type" value="Genomic_DNA"/>
</dbReference>
<evidence type="ECO:0000256" key="3">
    <source>
        <dbReference type="ARBA" id="ARBA00023163"/>
    </source>
</evidence>
<dbReference type="SUPFAM" id="SSF46689">
    <property type="entry name" value="Homeodomain-like"/>
    <property type="match status" value="1"/>
</dbReference>
<dbReference type="InterPro" id="IPR036271">
    <property type="entry name" value="Tet_transcr_reg_TetR-rel_C_sf"/>
</dbReference>
<dbReference type="SUPFAM" id="SSF48498">
    <property type="entry name" value="Tetracyclin repressor-like, C-terminal domain"/>
    <property type="match status" value="1"/>
</dbReference>
<dbReference type="InterPro" id="IPR001647">
    <property type="entry name" value="HTH_TetR"/>
</dbReference>
<evidence type="ECO:0000313" key="7">
    <source>
        <dbReference type="Proteomes" id="UP000318126"/>
    </source>
</evidence>
<name>A0A553JLS5_SHEHA</name>
<dbReference type="PRINTS" id="PR00455">
    <property type="entry name" value="HTHTETR"/>
</dbReference>
<dbReference type="OrthoDB" id="4541465at2"/>
<organism evidence="6 7">
    <name type="scientific">Shewanella hanedai</name>
    <name type="common">Alteromonas hanedai</name>
    <dbReference type="NCBI Taxonomy" id="25"/>
    <lineage>
        <taxon>Bacteria</taxon>
        <taxon>Pseudomonadati</taxon>
        <taxon>Pseudomonadota</taxon>
        <taxon>Gammaproteobacteria</taxon>
        <taxon>Alteromonadales</taxon>
        <taxon>Shewanellaceae</taxon>
        <taxon>Shewanella</taxon>
    </lineage>
</organism>
<keyword evidence="1" id="KW-0805">Transcription regulation</keyword>
<dbReference type="Pfam" id="PF16925">
    <property type="entry name" value="TetR_C_13"/>
    <property type="match status" value="1"/>
</dbReference>
<dbReference type="Gene3D" id="1.10.357.10">
    <property type="entry name" value="Tetracycline Repressor, domain 2"/>
    <property type="match status" value="1"/>
</dbReference>
<dbReference type="AlphaFoldDB" id="A0A553JLS5"/>